<evidence type="ECO:0000313" key="3">
    <source>
        <dbReference type="EnsemblFungi" id="MAPG_05523T0"/>
    </source>
</evidence>
<proteinExistence type="predicted"/>
<feature type="region of interest" description="Disordered" evidence="1">
    <location>
        <begin position="1"/>
        <end position="99"/>
    </location>
</feature>
<reference evidence="2" key="3">
    <citation type="submission" date="2011-03" db="EMBL/GenBank/DDBJ databases">
        <title>Annotation of Magnaporthe poae ATCC 64411.</title>
        <authorList>
            <person name="Ma L.-J."/>
            <person name="Dead R."/>
            <person name="Young S.K."/>
            <person name="Zeng Q."/>
            <person name="Gargeya S."/>
            <person name="Fitzgerald M."/>
            <person name="Haas B."/>
            <person name="Abouelleil A."/>
            <person name="Alvarado L."/>
            <person name="Arachchi H.M."/>
            <person name="Berlin A."/>
            <person name="Brown A."/>
            <person name="Chapman S.B."/>
            <person name="Chen Z."/>
            <person name="Dunbar C."/>
            <person name="Freedman E."/>
            <person name="Gearin G."/>
            <person name="Gellesch M."/>
            <person name="Goldberg J."/>
            <person name="Griggs A."/>
            <person name="Gujja S."/>
            <person name="Heiman D."/>
            <person name="Howarth C."/>
            <person name="Larson L."/>
            <person name="Lui A."/>
            <person name="MacDonald P.J.P."/>
            <person name="Mehta T."/>
            <person name="Montmayeur A."/>
            <person name="Murphy C."/>
            <person name="Neiman D."/>
            <person name="Pearson M."/>
            <person name="Priest M."/>
            <person name="Roberts A."/>
            <person name="Saif S."/>
            <person name="Shea T."/>
            <person name="Shenoy N."/>
            <person name="Sisk P."/>
            <person name="Stolte C."/>
            <person name="Sykes S."/>
            <person name="Yandava C."/>
            <person name="Wortman J."/>
            <person name="Nusbaum C."/>
            <person name="Birren B."/>
        </authorList>
    </citation>
    <scope>NUCLEOTIDE SEQUENCE</scope>
    <source>
        <strain evidence="2">ATCC 64411</strain>
    </source>
</reference>
<reference evidence="3" key="4">
    <citation type="journal article" date="2015" name="G3 (Bethesda)">
        <title>Genome sequences of three phytopathogenic species of the Magnaporthaceae family of fungi.</title>
        <authorList>
            <person name="Okagaki L.H."/>
            <person name="Nunes C.C."/>
            <person name="Sailsbery J."/>
            <person name="Clay B."/>
            <person name="Brown D."/>
            <person name="John T."/>
            <person name="Oh Y."/>
            <person name="Young N."/>
            <person name="Fitzgerald M."/>
            <person name="Haas B.J."/>
            <person name="Zeng Q."/>
            <person name="Young S."/>
            <person name="Adiconis X."/>
            <person name="Fan L."/>
            <person name="Levin J.Z."/>
            <person name="Mitchell T.K."/>
            <person name="Okubara P.A."/>
            <person name="Farman M.L."/>
            <person name="Kohn L.M."/>
            <person name="Birren B."/>
            <person name="Ma L.-J."/>
            <person name="Dean R.A."/>
        </authorList>
    </citation>
    <scope>NUCLEOTIDE SEQUENCE</scope>
    <source>
        <strain evidence="3">ATCC 64411 / 73-15</strain>
    </source>
</reference>
<accession>A0A0C4DZL8</accession>
<evidence type="ECO:0000313" key="2">
    <source>
        <dbReference type="EMBL" id="KLU86511.1"/>
    </source>
</evidence>
<protein>
    <submittedName>
        <fullName evidence="2 3">Uncharacterized protein</fullName>
    </submittedName>
</protein>
<evidence type="ECO:0000313" key="4">
    <source>
        <dbReference type="Proteomes" id="UP000011715"/>
    </source>
</evidence>
<feature type="compositionally biased region" description="Polar residues" evidence="1">
    <location>
        <begin position="85"/>
        <end position="99"/>
    </location>
</feature>
<dbReference type="AlphaFoldDB" id="A0A0C4DZL8"/>
<reference evidence="4" key="2">
    <citation type="submission" date="2010-05" db="EMBL/GenBank/DDBJ databases">
        <title>The genome sequence of Magnaporthe poae strain ATCC 64411.</title>
        <authorList>
            <person name="Ma L.-J."/>
            <person name="Dead R."/>
            <person name="Young S."/>
            <person name="Zeng Q."/>
            <person name="Koehrsen M."/>
            <person name="Alvarado L."/>
            <person name="Berlin A."/>
            <person name="Chapman S.B."/>
            <person name="Chen Z."/>
            <person name="Freedman E."/>
            <person name="Gellesch M."/>
            <person name="Goldberg J."/>
            <person name="Griggs A."/>
            <person name="Gujja S."/>
            <person name="Heilman E.R."/>
            <person name="Heiman D."/>
            <person name="Hepburn T."/>
            <person name="Howarth C."/>
            <person name="Jen D."/>
            <person name="Larson L."/>
            <person name="Mehta T."/>
            <person name="Neiman D."/>
            <person name="Pearson M."/>
            <person name="Roberts A."/>
            <person name="Saif S."/>
            <person name="Shea T."/>
            <person name="Shenoy N."/>
            <person name="Sisk P."/>
            <person name="Stolte C."/>
            <person name="Sykes S."/>
            <person name="Walk T."/>
            <person name="White J."/>
            <person name="Yandava C."/>
            <person name="Haas B."/>
            <person name="Nusbaum C."/>
            <person name="Birren B."/>
        </authorList>
    </citation>
    <scope>NUCLEOTIDE SEQUENCE [LARGE SCALE GENOMIC DNA]</scope>
    <source>
        <strain evidence="4">ATCC 64411 / 73-15</strain>
    </source>
</reference>
<dbReference type="Proteomes" id="UP000011715">
    <property type="component" value="Unassembled WGS sequence"/>
</dbReference>
<organism evidence="3 4">
    <name type="scientific">Magnaporthiopsis poae (strain ATCC 64411 / 73-15)</name>
    <name type="common">Kentucky bluegrass fungus</name>
    <name type="synonym">Magnaporthe poae</name>
    <dbReference type="NCBI Taxonomy" id="644358"/>
    <lineage>
        <taxon>Eukaryota</taxon>
        <taxon>Fungi</taxon>
        <taxon>Dikarya</taxon>
        <taxon>Ascomycota</taxon>
        <taxon>Pezizomycotina</taxon>
        <taxon>Sordariomycetes</taxon>
        <taxon>Sordariomycetidae</taxon>
        <taxon>Magnaporthales</taxon>
        <taxon>Magnaporthaceae</taxon>
        <taxon>Magnaporthiopsis</taxon>
    </lineage>
</organism>
<dbReference type="EMBL" id="ADBL01001317">
    <property type="status" value="NOT_ANNOTATED_CDS"/>
    <property type="molecule type" value="Genomic_DNA"/>
</dbReference>
<dbReference type="EnsemblFungi" id="MAPG_05523T0">
    <property type="protein sequence ID" value="MAPG_05523T0"/>
    <property type="gene ID" value="MAPG_05523"/>
</dbReference>
<reference evidence="3" key="5">
    <citation type="submission" date="2015-06" db="UniProtKB">
        <authorList>
            <consortium name="EnsemblFungi"/>
        </authorList>
    </citation>
    <scope>IDENTIFICATION</scope>
    <source>
        <strain evidence="3">ATCC 64411</strain>
    </source>
</reference>
<sequence>MRWFPFPAPQMHTRNKGGRHPRQKRLAPISLRESSRQRRTGVDRREKSCNLPSRLHIPTPPVLSRSSARLSLQAEEPCRLPSAPQPATSQTIQPSKSDPPQQAICLFRVVLASIPSPSPELVTNCTLVMNQHSCATLGPSFGPRKG</sequence>
<keyword evidence="4" id="KW-1185">Reference proteome</keyword>
<gene>
    <name evidence="2" type="ORF">MAPG_05523</name>
</gene>
<dbReference type="VEuPathDB" id="FungiDB:MAPG_05523"/>
<feature type="compositionally biased region" description="Low complexity" evidence="1">
    <location>
        <begin position="63"/>
        <end position="72"/>
    </location>
</feature>
<feature type="compositionally biased region" description="Basic and acidic residues" evidence="1">
    <location>
        <begin position="33"/>
        <end position="48"/>
    </location>
</feature>
<evidence type="ECO:0000256" key="1">
    <source>
        <dbReference type="SAM" id="MobiDB-lite"/>
    </source>
</evidence>
<reference evidence="2" key="1">
    <citation type="submission" date="2010-05" db="EMBL/GenBank/DDBJ databases">
        <title>The Genome Sequence of Magnaporthe poae strain ATCC 64411.</title>
        <authorList>
            <consortium name="The Broad Institute Genome Sequencing Platform"/>
            <consortium name="Broad Institute Genome Sequencing Center for Infectious Disease"/>
            <person name="Ma L.-J."/>
            <person name="Dead R."/>
            <person name="Young S."/>
            <person name="Zeng Q."/>
            <person name="Koehrsen M."/>
            <person name="Alvarado L."/>
            <person name="Berlin A."/>
            <person name="Chapman S.B."/>
            <person name="Chen Z."/>
            <person name="Freedman E."/>
            <person name="Gellesch M."/>
            <person name="Goldberg J."/>
            <person name="Griggs A."/>
            <person name="Gujja S."/>
            <person name="Heilman E.R."/>
            <person name="Heiman D."/>
            <person name="Hepburn T."/>
            <person name="Howarth C."/>
            <person name="Jen D."/>
            <person name="Larson L."/>
            <person name="Mehta T."/>
            <person name="Neiman D."/>
            <person name="Pearson M."/>
            <person name="Roberts A."/>
            <person name="Saif S."/>
            <person name="Shea T."/>
            <person name="Shenoy N."/>
            <person name="Sisk P."/>
            <person name="Stolte C."/>
            <person name="Sykes S."/>
            <person name="Walk T."/>
            <person name="White J."/>
            <person name="Yandava C."/>
            <person name="Haas B."/>
            <person name="Nusbaum C."/>
            <person name="Birren B."/>
        </authorList>
    </citation>
    <scope>NUCLEOTIDE SEQUENCE</scope>
    <source>
        <strain evidence="2">ATCC 64411</strain>
    </source>
</reference>
<name>A0A0C4DZL8_MAGP6</name>
<feature type="compositionally biased region" description="Basic residues" evidence="1">
    <location>
        <begin position="13"/>
        <end position="25"/>
    </location>
</feature>
<dbReference type="EMBL" id="GL876969">
    <property type="protein sequence ID" value="KLU86511.1"/>
    <property type="molecule type" value="Genomic_DNA"/>
</dbReference>